<evidence type="ECO:0000313" key="3">
    <source>
        <dbReference type="Proteomes" id="UP001386955"/>
    </source>
</evidence>
<dbReference type="AlphaFoldDB" id="A0AAN9SYC2"/>
<protein>
    <submittedName>
        <fullName evidence="2">Uncharacterized protein</fullName>
    </submittedName>
</protein>
<reference evidence="2 3" key="1">
    <citation type="submission" date="2024-01" db="EMBL/GenBank/DDBJ databases">
        <title>The genomes of 5 underutilized Papilionoideae crops provide insights into root nodulation and disease resistanc.</title>
        <authorList>
            <person name="Jiang F."/>
        </authorList>
    </citation>
    <scope>NUCLEOTIDE SEQUENCE [LARGE SCALE GENOMIC DNA]</scope>
    <source>
        <strain evidence="2">DUOXIRENSHENG_FW03</strain>
        <tissue evidence="2">Leaves</tissue>
    </source>
</reference>
<feature type="region of interest" description="Disordered" evidence="1">
    <location>
        <begin position="32"/>
        <end position="51"/>
    </location>
</feature>
<name>A0AAN9SYC2_PSOTE</name>
<gene>
    <name evidence="2" type="ORF">VNO78_01447</name>
</gene>
<organism evidence="2 3">
    <name type="scientific">Psophocarpus tetragonolobus</name>
    <name type="common">Winged bean</name>
    <name type="synonym">Dolichos tetragonolobus</name>
    <dbReference type="NCBI Taxonomy" id="3891"/>
    <lineage>
        <taxon>Eukaryota</taxon>
        <taxon>Viridiplantae</taxon>
        <taxon>Streptophyta</taxon>
        <taxon>Embryophyta</taxon>
        <taxon>Tracheophyta</taxon>
        <taxon>Spermatophyta</taxon>
        <taxon>Magnoliopsida</taxon>
        <taxon>eudicotyledons</taxon>
        <taxon>Gunneridae</taxon>
        <taxon>Pentapetalae</taxon>
        <taxon>rosids</taxon>
        <taxon>fabids</taxon>
        <taxon>Fabales</taxon>
        <taxon>Fabaceae</taxon>
        <taxon>Papilionoideae</taxon>
        <taxon>50 kb inversion clade</taxon>
        <taxon>NPAAA clade</taxon>
        <taxon>indigoferoid/millettioid clade</taxon>
        <taxon>Phaseoleae</taxon>
        <taxon>Psophocarpus</taxon>
    </lineage>
</organism>
<sequence length="132" mass="15026">MAWQRKGQSVDRNPNSNTNGVVITTYTESVITRSRKLSEDPTQKTKQGTHRYHRRAFLLARSRELRNAGSQKVPLPTNNSWPKTITKLKLKSMEKRELGNLKTRMGANTDCIVSIIPSRQIPNVRIFYGCVG</sequence>
<feature type="region of interest" description="Disordered" evidence="1">
    <location>
        <begin position="1"/>
        <end position="22"/>
    </location>
</feature>
<dbReference type="Proteomes" id="UP001386955">
    <property type="component" value="Unassembled WGS sequence"/>
</dbReference>
<evidence type="ECO:0000256" key="1">
    <source>
        <dbReference type="SAM" id="MobiDB-lite"/>
    </source>
</evidence>
<evidence type="ECO:0000313" key="2">
    <source>
        <dbReference type="EMBL" id="KAK7410569.1"/>
    </source>
</evidence>
<dbReference type="EMBL" id="JAYMYS010000001">
    <property type="protein sequence ID" value="KAK7410569.1"/>
    <property type="molecule type" value="Genomic_DNA"/>
</dbReference>
<accession>A0AAN9SYC2</accession>
<keyword evidence="3" id="KW-1185">Reference proteome</keyword>
<proteinExistence type="predicted"/>
<comment type="caution">
    <text evidence="2">The sequence shown here is derived from an EMBL/GenBank/DDBJ whole genome shotgun (WGS) entry which is preliminary data.</text>
</comment>